<dbReference type="HOGENOM" id="CLU_127592_2_0_10"/>
<dbReference type="eggNOG" id="COG3324">
    <property type="taxonomic scope" value="Bacteria"/>
</dbReference>
<evidence type="ECO:0000313" key="3">
    <source>
        <dbReference type="Proteomes" id="UP000009011"/>
    </source>
</evidence>
<dbReference type="PATRIC" id="fig|1191523.3.peg.1210"/>
<dbReference type="InterPro" id="IPR004360">
    <property type="entry name" value="Glyas_Fos-R_dOase_dom"/>
</dbReference>
<gene>
    <name evidence="2" type="ordered locus">MROS_1144</name>
</gene>
<dbReference type="PANTHER" id="PTHR33993:SF14">
    <property type="entry name" value="GB|AAF24581.1"/>
    <property type="match status" value="1"/>
</dbReference>
<keyword evidence="2" id="KW-0560">Oxidoreductase</keyword>
<name>I6ZZG0_MELRP</name>
<dbReference type="CDD" id="cd07247">
    <property type="entry name" value="SgaA_N_like"/>
    <property type="match status" value="1"/>
</dbReference>
<dbReference type="GO" id="GO:0051213">
    <property type="term" value="F:dioxygenase activity"/>
    <property type="evidence" value="ECO:0007669"/>
    <property type="project" value="UniProtKB-KW"/>
</dbReference>
<dbReference type="InterPro" id="IPR029068">
    <property type="entry name" value="Glyas_Bleomycin-R_OHBP_Dase"/>
</dbReference>
<dbReference type="PANTHER" id="PTHR33993">
    <property type="entry name" value="GLYOXALASE-RELATED"/>
    <property type="match status" value="1"/>
</dbReference>
<accession>I6ZZG0</accession>
<organism evidence="2 3">
    <name type="scientific">Melioribacter roseus (strain DSM 23840 / JCM 17771 / VKM B-2668 / P3M-2)</name>
    <dbReference type="NCBI Taxonomy" id="1191523"/>
    <lineage>
        <taxon>Bacteria</taxon>
        <taxon>Pseudomonadati</taxon>
        <taxon>Ignavibacteriota</taxon>
        <taxon>Ignavibacteria</taxon>
        <taxon>Ignavibacteriales</taxon>
        <taxon>Melioribacteraceae</taxon>
        <taxon>Melioribacter</taxon>
    </lineage>
</organism>
<dbReference type="InterPro" id="IPR052164">
    <property type="entry name" value="Anthracycline_SecMetBiosynth"/>
</dbReference>
<dbReference type="Gene3D" id="3.10.180.10">
    <property type="entry name" value="2,3-Dihydroxybiphenyl 1,2-Dioxygenase, domain 1"/>
    <property type="match status" value="1"/>
</dbReference>
<dbReference type="InterPro" id="IPR037523">
    <property type="entry name" value="VOC_core"/>
</dbReference>
<dbReference type="Proteomes" id="UP000009011">
    <property type="component" value="Chromosome"/>
</dbReference>
<protein>
    <submittedName>
        <fullName evidence="2">Glyoxalase/bleomycin resistance protein/dioxygenase</fullName>
    </submittedName>
</protein>
<dbReference type="PROSITE" id="PS51819">
    <property type="entry name" value="VOC"/>
    <property type="match status" value="1"/>
</dbReference>
<evidence type="ECO:0000313" key="2">
    <source>
        <dbReference type="EMBL" id="AFN74383.1"/>
    </source>
</evidence>
<proteinExistence type="predicted"/>
<dbReference type="Pfam" id="PF00903">
    <property type="entry name" value="Glyoxalase"/>
    <property type="match status" value="1"/>
</dbReference>
<keyword evidence="3" id="KW-1185">Reference proteome</keyword>
<evidence type="ECO:0000259" key="1">
    <source>
        <dbReference type="PROSITE" id="PS51819"/>
    </source>
</evidence>
<reference evidence="2 3" key="1">
    <citation type="journal article" date="2013" name="PLoS ONE">
        <title>Genomic analysis of Melioribacter roseus, facultatively anaerobic organotrophic bacterium representing a novel deep lineage within Bacteriodetes/Chlorobi group.</title>
        <authorList>
            <person name="Kadnikov V.V."/>
            <person name="Mardanov A.V."/>
            <person name="Podosokorskaya O.A."/>
            <person name="Gavrilov S.N."/>
            <person name="Kublanov I.V."/>
            <person name="Beletsky A.V."/>
            <person name="Bonch-Osmolovskaya E.A."/>
            <person name="Ravin N.V."/>
        </authorList>
    </citation>
    <scope>NUCLEOTIDE SEQUENCE [LARGE SCALE GENOMIC DNA]</scope>
    <source>
        <strain evidence="3">JCM 17771 / P3M-2</strain>
    </source>
</reference>
<dbReference type="SUPFAM" id="SSF54593">
    <property type="entry name" value="Glyoxalase/Bleomycin resistance protein/Dihydroxybiphenyl dioxygenase"/>
    <property type="match status" value="1"/>
</dbReference>
<dbReference type="RefSeq" id="WP_014855819.1">
    <property type="nucleotide sequence ID" value="NC_018178.1"/>
</dbReference>
<dbReference type="STRING" id="1191523.MROS_1144"/>
<dbReference type="AlphaFoldDB" id="I6ZZG0"/>
<dbReference type="KEGG" id="mro:MROS_1144"/>
<dbReference type="EMBL" id="CP003557">
    <property type="protein sequence ID" value="AFN74383.1"/>
    <property type="molecule type" value="Genomic_DNA"/>
</dbReference>
<sequence>MINKTIGAIAWHDLTVDDATGLKSFYEKVTGWKSQPVSMGDYDDYNMIIPSEGNPVAGICHKKGENANLPSLWMIYINVENLDSSIEACKGNGGKVISGPKVINGMGKYCVIEDPAGACCALFEHE</sequence>
<dbReference type="OrthoDB" id="9793039at2"/>
<keyword evidence="2" id="KW-0223">Dioxygenase</keyword>
<feature type="domain" description="VOC" evidence="1">
    <location>
        <begin position="8"/>
        <end position="125"/>
    </location>
</feature>